<dbReference type="InterPro" id="IPR023048">
    <property type="entry name" value="NADH:quinone_OxRdtase_FMN_depd"/>
</dbReference>
<evidence type="ECO:0000256" key="4">
    <source>
        <dbReference type="ARBA" id="ARBA00023027"/>
    </source>
</evidence>
<evidence type="ECO:0000256" key="6">
    <source>
        <dbReference type="HAMAP-Rule" id="MF_01216"/>
    </source>
</evidence>
<keyword evidence="3 6" id="KW-0560">Oxidoreductase</keyword>
<dbReference type="InterPro" id="IPR003680">
    <property type="entry name" value="Flavodoxin_fold"/>
</dbReference>
<evidence type="ECO:0000256" key="3">
    <source>
        <dbReference type="ARBA" id="ARBA00023002"/>
    </source>
</evidence>
<dbReference type="KEGG" id="slia:HA039_05650"/>
<gene>
    <name evidence="6" type="primary">azoR</name>
    <name evidence="8" type="ORF">HA039_05650</name>
</gene>
<reference evidence="8 9" key="1">
    <citation type="submission" date="2020-03" db="EMBL/GenBank/DDBJ databases">
        <title>A novel species.</title>
        <authorList>
            <person name="Gao J."/>
        </authorList>
    </citation>
    <scope>NUCLEOTIDE SEQUENCE [LARGE SCALE GENOMIC DNA]</scope>
    <source>
        <strain evidence="8 9">QMT-12</strain>
    </source>
</reference>
<evidence type="ECO:0000259" key="7">
    <source>
        <dbReference type="Pfam" id="PF02525"/>
    </source>
</evidence>
<dbReference type="HAMAP" id="MF_01216">
    <property type="entry name" value="Azoreductase_type1"/>
    <property type="match status" value="1"/>
</dbReference>
<dbReference type="GO" id="GO:0016652">
    <property type="term" value="F:oxidoreductase activity, acting on NAD(P)H as acceptor"/>
    <property type="evidence" value="ECO:0007669"/>
    <property type="project" value="UniProtKB-UniRule"/>
</dbReference>
<dbReference type="SUPFAM" id="SSF52218">
    <property type="entry name" value="Flavoproteins"/>
    <property type="match status" value="1"/>
</dbReference>
<comment type="catalytic activity">
    <reaction evidence="5">
        <text>N,N-dimethyl-1,4-phenylenediamine + anthranilate + 2 NAD(+) = 2-(4-dimethylaminophenyl)diazenylbenzoate + 2 NADH + 2 H(+)</text>
        <dbReference type="Rhea" id="RHEA:55872"/>
        <dbReference type="ChEBI" id="CHEBI:15378"/>
        <dbReference type="ChEBI" id="CHEBI:15783"/>
        <dbReference type="ChEBI" id="CHEBI:16567"/>
        <dbReference type="ChEBI" id="CHEBI:57540"/>
        <dbReference type="ChEBI" id="CHEBI:57945"/>
        <dbReference type="ChEBI" id="CHEBI:71579"/>
        <dbReference type="EC" id="1.7.1.17"/>
    </reaction>
    <physiologicalReaction direction="right-to-left" evidence="5">
        <dbReference type="Rhea" id="RHEA:55874"/>
    </physiologicalReaction>
</comment>
<proteinExistence type="inferred from homology"/>
<dbReference type="Pfam" id="PF02525">
    <property type="entry name" value="Flavodoxin_2"/>
    <property type="match status" value="1"/>
</dbReference>
<keyword evidence="1 6" id="KW-0285">Flavoprotein</keyword>
<feature type="binding site" evidence="6">
    <location>
        <position position="10"/>
    </location>
    <ligand>
        <name>FMN</name>
        <dbReference type="ChEBI" id="CHEBI:58210"/>
    </ligand>
</feature>
<organism evidence="8 9">
    <name type="scientific">Streptomyces liangshanensis</name>
    <dbReference type="NCBI Taxonomy" id="2717324"/>
    <lineage>
        <taxon>Bacteria</taxon>
        <taxon>Bacillati</taxon>
        <taxon>Actinomycetota</taxon>
        <taxon>Actinomycetes</taxon>
        <taxon>Kitasatosporales</taxon>
        <taxon>Streptomycetaceae</taxon>
        <taxon>Streptomyces</taxon>
    </lineage>
</organism>
<protein>
    <recommendedName>
        <fullName evidence="6">FMN dependent NADH:quinone oxidoreductase</fullName>
        <ecNumber evidence="6">1.6.5.-</ecNumber>
    </recommendedName>
    <alternativeName>
        <fullName evidence="6">Azo-dye reductase</fullName>
    </alternativeName>
    <alternativeName>
        <fullName evidence="6">FMN-dependent NADH-azo compound oxidoreductase</fullName>
    </alternativeName>
    <alternativeName>
        <fullName evidence="6">FMN-dependent NADH-azoreductase</fullName>
        <ecNumber evidence="6">1.7.1.17</ecNumber>
    </alternativeName>
</protein>
<accession>A0A6G9GV11</accession>
<dbReference type="GO" id="GO:0016655">
    <property type="term" value="F:oxidoreductase activity, acting on NAD(P)H, quinone or similar compound as acceptor"/>
    <property type="evidence" value="ECO:0007669"/>
    <property type="project" value="InterPro"/>
</dbReference>
<evidence type="ECO:0000313" key="9">
    <source>
        <dbReference type="Proteomes" id="UP000501179"/>
    </source>
</evidence>
<name>A0A6G9GV11_9ACTN</name>
<comment type="cofactor">
    <cofactor evidence="6">
        <name>FMN</name>
        <dbReference type="ChEBI" id="CHEBI:58210"/>
    </cofactor>
    <text evidence="6">Binds 1 FMN per subunit.</text>
</comment>
<dbReference type="EC" id="1.7.1.17" evidence="6"/>
<comment type="caution">
    <text evidence="6">Lacks conserved residue(s) required for the propagation of feature annotation.</text>
</comment>
<feature type="domain" description="Flavodoxin-like fold" evidence="7">
    <location>
        <begin position="3"/>
        <end position="173"/>
    </location>
</feature>
<keyword evidence="2 6" id="KW-0288">FMN</keyword>
<dbReference type="GO" id="GO:0010181">
    <property type="term" value="F:FMN binding"/>
    <property type="evidence" value="ECO:0007669"/>
    <property type="project" value="UniProtKB-UniRule"/>
</dbReference>
<dbReference type="Proteomes" id="UP000501179">
    <property type="component" value="Chromosome"/>
</dbReference>
<dbReference type="Gene3D" id="3.40.50.360">
    <property type="match status" value="1"/>
</dbReference>
<evidence type="ECO:0000313" key="8">
    <source>
        <dbReference type="EMBL" id="QIQ01841.1"/>
    </source>
</evidence>
<dbReference type="AlphaFoldDB" id="A0A6G9GV11"/>
<evidence type="ECO:0000256" key="1">
    <source>
        <dbReference type="ARBA" id="ARBA00022630"/>
    </source>
</evidence>
<dbReference type="PANTHER" id="PTHR43741">
    <property type="entry name" value="FMN-DEPENDENT NADH-AZOREDUCTASE 1"/>
    <property type="match status" value="1"/>
</dbReference>
<evidence type="ECO:0000256" key="2">
    <source>
        <dbReference type="ARBA" id="ARBA00022643"/>
    </source>
</evidence>
<evidence type="ECO:0000256" key="5">
    <source>
        <dbReference type="ARBA" id="ARBA00048542"/>
    </source>
</evidence>
<comment type="function">
    <text evidence="6">Also exhibits azoreductase activity. Catalyzes the reductive cleavage of the azo bond in aromatic azo compounds to the corresponding amines.</text>
</comment>
<comment type="similarity">
    <text evidence="6">Belongs to the azoreductase type 1 family.</text>
</comment>
<keyword evidence="9" id="KW-1185">Reference proteome</keyword>
<dbReference type="EC" id="1.6.5.-" evidence="6"/>
<comment type="function">
    <text evidence="6">Quinone reductase that provides resistance to thiol-specific stress caused by electrophilic quinones.</text>
</comment>
<dbReference type="PANTHER" id="PTHR43741:SF4">
    <property type="entry name" value="FMN-DEPENDENT NADH:QUINONE OXIDOREDUCTASE"/>
    <property type="match status" value="1"/>
</dbReference>
<dbReference type="RefSeq" id="WP_167024660.1">
    <property type="nucleotide sequence ID" value="NZ_CP050177.1"/>
</dbReference>
<dbReference type="InterPro" id="IPR050104">
    <property type="entry name" value="FMN-dep_NADH:Q_OxRdtase_AzoR1"/>
</dbReference>
<comment type="catalytic activity">
    <reaction evidence="6">
        <text>2 a quinone + NADH + H(+) = 2 a 1,4-benzosemiquinone + NAD(+)</text>
        <dbReference type="Rhea" id="RHEA:65952"/>
        <dbReference type="ChEBI" id="CHEBI:15378"/>
        <dbReference type="ChEBI" id="CHEBI:57540"/>
        <dbReference type="ChEBI" id="CHEBI:57945"/>
        <dbReference type="ChEBI" id="CHEBI:132124"/>
        <dbReference type="ChEBI" id="CHEBI:134225"/>
    </reaction>
</comment>
<sequence>MPHLLHIDSSTSPYSVSRSLAASFRTAWAEEHPGATVTHRDLTADPIPHLDPDSYVALMSEPRSDAQRAAAALQSELVSEIQAADALLISVPMHNWTVPSSLKAWLDQSLILGRTLPYDPASNPLAGRPATVLIAYGGDYGPGAPDEDMDHCGPYLRTVLGKVLGYQLELIAASHTVAPFLSENPVELEKAALSLRQAHAAATDRARKVAGDLGAASLR</sequence>
<comment type="subunit">
    <text evidence="6">Homodimer.</text>
</comment>
<dbReference type="InterPro" id="IPR029039">
    <property type="entry name" value="Flavoprotein-like_sf"/>
</dbReference>
<feature type="binding site" evidence="6">
    <location>
        <begin position="15"/>
        <end position="17"/>
    </location>
    <ligand>
        <name>FMN</name>
        <dbReference type="ChEBI" id="CHEBI:58210"/>
    </ligand>
</feature>
<dbReference type="GO" id="GO:0009055">
    <property type="term" value="F:electron transfer activity"/>
    <property type="evidence" value="ECO:0007669"/>
    <property type="project" value="UniProtKB-UniRule"/>
</dbReference>
<dbReference type="EMBL" id="CP050177">
    <property type="protein sequence ID" value="QIQ01841.1"/>
    <property type="molecule type" value="Genomic_DNA"/>
</dbReference>
<keyword evidence="4 6" id="KW-0520">NAD</keyword>